<gene>
    <name evidence="10" type="ORF">GNLVRS02_ARAD1D33616g</name>
</gene>
<comment type="subcellular location">
    <subcellularLocation>
        <location evidence="1">Nucleus</location>
    </subcellularLocation>
</comment>
<dbReference type="GO" id="GO:0005681">
    <property type="term" value="C:spliceosomal complex"/>
    <property type="evidence" value="ECO:0007669"/>
    <property type="project" value="UniProtKB-KW"/>
</dbReference>
<name>A0A060THS1_BLAAD</name>
<dbReference type="GO" id="GO:0006397">
    <property type="term" value="P:mRNA processing"/>
    <property type="evidence" value="ECO:0007669"/>
    <property type="project" value="UniProtKB-KW"/>
</dbReference>
<proteinExistence type="inferred from homology"/>
<evidence type="ECO:0000256" key="6">
    <source>
        <dbReference type="ARBA" id="ARBA00038266"/>
    </source>
</evidence>
<dbReference type="InterPro" id="IPR050358">
    <property type="entry name" value="RSE1/DDB1/CFT1"/>
</dbReference>
<comment type="similarity">
    <text evidence="6">Belongs to the RSE1 family.</text>
</comment>
<dbReference type="Pfam" id="PF10433">
    <property type="entry name" value="Beta-prop_RSE1_1st"/>
    <property type="match status" value="1"/>
</dbReference>
<dbReference type="SUPFAM" id="SSF101908">
    <property type="entry name" value="Putative isomerase YbhE"/>
    <property type="match status" value="1"/>
</dbReference>
<keyword evidence="5" id="KW-0539">Nucleus</keyword>
<organism evidence="10">
    <name type="scientific">Blastobotrys adeninivorans</name>
    <name type="common">Yeast</name>
    <name type="synonym">Arxula adeninivorans</name>
    <dbReference type="NCBI Taxonomy" id="409370"/>
    <lineage>
        <taxon>Eukaryota</taxon>
        <taxon>Fungi</taxon>
        <taxon>Dikarya</taxon>
        <taxon>Ascomycota</taxon>
        <taxon>Saccharomycotina</taxon>
        <taxon>Dipodascomycetes</taxon>
        <taxon>Dipodascales</taxon>
        <taxon>Trichomonascaceae</taxon>
        <taxon>Blastobotrys</taxon>
    </lineage>
</organism>
<sequence>MTQELQLYSVTLQRPASITSAAVGQFAGDRSQQVAVIRGSWLEILRPDREVGKLAPVLSYNCFAILRKVSAFRIAGSSKDYILLTSDSGQLVVLEYVPEKNSVNRLHCEPYGKTGIRRTVPGEYLVTDPKGRAALIASVEKNKLVYVLNRDSTVQVTIASPLEAHSARTLVYAMAGVDVGYENPTFASLETEYDTDGRRNDKMLVYYELDLGLNHVVRKWSDKVDFSANILFPVPGGPDGPSGVIIGAEDWIYYKHISGPTLRVPIPSRRDSISPSYIVSGVMHKMKGAFFLLVQTNLGDLFKINVSHADSQAQELEIRYFDTIPVCSELCIFRSGFMLAICEGGDTLFYQFDKLGDDNEQVYLSRNYDPEVKNEVDVKPAIFSPRPLDNIQVVDRLAGLSPLMSSDVVNISGSITESPQIYTVSGKGPQSTFRSLSHGIQVEEIVSSELPAVPLAVWTTKTASDDEYDRYIVLSFANETLVLSIGESVEEVTDSGLLLSTQTLAVQQLGVSSVLQIYGGGMRLIDSSKNATEWNPPAGTEIVAASTNSYQVVIALNTSEIVYFEVDEDGQLNEYEEHKKIPGGVATLSLGDVPEGRLRSPLLVVGTVDSTVRILSVDVGSTLELLTVQALTAPPSDIRISHMKGPGSEPPVPYLHIGLNTGVYIMSILDPVTGQLSDTRTRFLGPSPIKLFQVTSGRSRDCILVLCTKPWLGYLSGSMSFEMAPLSYGAFSYAWGFSSEDCPEGIVGIRGSSLSIIAVDNLDEHLRQEVVPLRYTPRRMARSNVSPYFYVVESDNSTIADSTSDDNARQFGDAAEQGRWASTIEVVDPMEHKVTHRVVLEDNEAAFSVCSCSFSSHNDTEYLVVGTSKDQVMLPKSSSGGFLHVYAFTDNGSKLEFVHKTPVEEAPLAMMEFQGRLLVGVGSTLRIYDIGLKQLLRKAQAKLSISNITSLDSQGSRIVVGDIRESITYVAYKAAENLLIPFADDALPRHVTCATMLDYDTTMAGDRFGNVFVVRCPETVSQLADEDEHGIYIRNQDPSLNGSAANKVDLLAHIFLQDTPTNLTRARLVPGGVEAVIYTGIQGTIGALIPFVSKQDVLFFQRLESLMRQEDASAAGRDHLVYRGYYVPVKNTIDGDLCERFSLLPSERQEVIANDLDRTVRDVERKIADMRIRSVF</sequence>
<feature type="domain" description="RSE1/DDB1/CPSF1 C-terminal" evidence="7">
    <location>
        <begin position="821"/>
        <end position="1142"/>
    </location>
</feature>
<reference evidence="10" key="1">
    <citation type="submission" date="2014-02" db="EMBL/GenBank/DDBJ databases">
        <authorList>
            <person name="Genoscope - CEA"/>
        </authorList>
    </citation>
    <scope>NUCLEOTIDE SEQUENCE</scope>
    <source>
        <strain evidence="10">LS3</strain>
    </source>
</reference>
<dbReference type="InterPro" id="IPR004871">
    <property type="entry name" value="RSE1/DDB1/CPSF1_C"/>
</dbReference>
<dbReference type="AlphaFoldDB" id="A0A060THS1"/>
<feature type="domain" description="RSE1/DDB1/CPSF1 first beta-propeller" evidence="8">
    <location>
        <begin position="17"/>
        <end position="397"/>
    </location>
</feature>
<dbReference type="InterPro" id="IPR018846">
    <property type="entry name" value="Beta-prop_RSE1/DDB1/CPSF1_1st"/>
</dbReference>
<dbReference type="Gene3D" id="2.130.10.10">
    <property type="entry name" value="YVTN repeat-like/Quinoprotein amine dehydrogenase"/>
    <property type="match status" value="3"/>
</dbReference>
<protein>
    <submittedName>
        <fullName evidence="10">ARAD1D33616p</fullName>
    </submittedName>
</protein>
<evidence type="ECO:0000259" key="8">
    <source>
        <dbReference type="Pfam" id="PF10433"/>
    </source>
</evidence>
<accession>A0A060THS1</accession>
<dbReference type="Pfam" id="PF03178">
    <property type="entry name" value="CPSF_A"/>
    <property type="match status" value="1"/>
</dbReference>
<feature type="domain" description="RSE1/DDB1/CPSF1 second beta-propeller" evidence="9">
    <location>
        <begin position="443"/>
        <end position="757"/>
    </location>
</feature>
<evidence type="ECO:0000256" key="5">
    <source>
        <dbReference type="ARBA" id="ARBA00023242"/>
    </source>
</evidence>
<dbReference type="EMBL" id="HG937694">
    <property type="protein sequence ID" value="CDP38392.1"/>
    <property type="molecule type" value="Genomic_DNA"/>
</dbReference>
<dbReference type="GO" id="GO:0003676">
    <property type="term" value="F:nucleic acid binding"/>
    <property type="evidence" value="ECO:0007669"/>
    <property type="project" value="InterPro"/>
</dbReference>
<dbReference type="Pfam" id="PF23726">
    <property type="entry name" value="Beta-prop_RSE1_2nd"/>
    <property type="match status" value="1"/>
</dbReference>
<reference evidence="10" key="2">
    <citation type="submission" date="2014-06" db="EMBL/GenBank/DDBJ databases">
        <title>The complete genome of Blastobotrys (Arxula) adeninivorans LS3 - a yeast of biotechnological interest.</title>
        <authorList>
            <person name="Kunze G."/>
            <person name="Gaillardin C."/>
            <person name="Czernicka M."/>
            <person name="Durrens P."/>
            <person name="Martin T."/>
            <person name="Boer E."/>
            <person name="Gabaldon T."/>
            <person name="Cruz J."/>
            <person name="Talla E."/>
            <person name="Marck C."/>
            <person name="Goffeau A."/>
            <person name="Barbe V."/>
            <person name="Baret P."/>
            <person name="Baronian K."/>
            <person name="Beier S."/>
            <person name="Bleykasten C."/>
            <person name="Bode R."/>
            <person name="Casaregola S."/>
            <person name="Despons L."/>
            <person name="Fairhead C."/>
            <person name="Giersberg M."/>
            <person name="Gierski P."/>
            <person name="Hahnel U."/>
            <person name="Hartmann A."/>
            <person name="Jankowska D."/>
            <person name="Jubin C."/>
            <person name="Jung P."/>
            <person name="Lafontaine I."/>
            <person name="Leh-Louis V."/>
            <person name="Lemaire M."/>
            <person name="Marcet-Houben M."/>
            <person name="Mascher M."/>
            <person name="Morel G."/>
            <person name="Richard G.-F."/>
            <person name="Riechen J."/>
            <person name="Sacerdot C."/>
            <person name="Sarkar A."/>
            <person name="Savel G."/>
            <person name="Schacherer J."/>
            <person name="Sherman D."/>
            <person name="Straub M.-L."/>
            <person name="Stein N."/>
            <person name="Thierry A."/>
            <person name="Trautwein-Schult A."/>
            <person name="Westhof E."/>
            <person name="Worch S."/>
            <person name="Dujon B."/>
            <person name="Souciet J.-L."/>
            <person name="Wincker P."/>
            <person name="Scholz U."/>
            <person name="Neuveglise N."/>
        </authorList>
    </citation>
    <scope>NUCLEOTIDE SEQUENCE</scope>
    <source>
        <strain evidence="10">LS3</strain>
    </source>
</reference>
<keyword evidence="2" id="KW-0507">mRNA processing</keyword>
<dbReference type="PANTHER" id="PTHR10644">
    <property type="entry name" value="DNA REPAIR/RNA PROCESSING CPSF FAMILY"/>
    <property type="match status" value="1"/>
</dbReference>
<dbReference type="FunFam" id="2.130.10.10:FF:001143">
    <property type="entry name" value="Pre-mRNA-splicing factor rse-1, putative"/>
    <property type="match status" value="1"/>
</dbReference>
<evidence type="ECO:0000313" key="10">
    <source>
        <dbReference type="EMBL" id="CDP38392.1"/>
    </source>
</evidence>
<dbReference type="GO" id="GO:0008380">
    <property type="term" value="P:RNA splicing"/>
    <property type="evidence" value="ECO:0007669"/>
    <property type="project" value="UniProtKB-KW"/>
</dbReference>
<evidence type="ECO:0000256" key="3">
    <source>
        <dbReference type="ARBA" id="ARBA00022728"/>
    </source>
</evidence>
<dbReference type="PhylomeDB" id="A0A060THS1"/>
<dbReference type="FunFam" id="2.130.10.10:FF:000031">
    <property type="entry name" value="Splicing factor 3b subunit 3"/>
    <property type="match status" value="1"/>
</dbReference>
<dbReference type="InterPro" id="IPR058543">
    <property type="entry name" value="Beta-prop_RSE1/DDB1/CPSF1_2nd"/>
</dbReference>
<evidence type="ECO:0000259" key="9">
    <source>
        <dbReference type="Pfam" id="PF23726"/>
    </source>
</evidence>
<keyword evidence="3" id="KW-0747">Spliceosome</keyword>
<keyword evidence="4" id="KW-0508">mRNA splicing</keyword>
<evidence type="ECO:0000256" key="1">
    <source>
        <dbReference type="ARBA" id="ARBA00004123"/>
    </source>
</evidence>
<evidence type="ECO:0000256" key="2">
    <source>
        <dbReference type="ARBA" id="ARBA00022664"/>
    </source>
</evidence>
<evidence type="ECO:0000256" key="4">
    <source>
        <dbReference type="ARBA" id="ARBA00023187"/>
    </source>
</evidence>
<dbReference type="InterPro" id="IPR015943">
    <property type="entry name" value="WD40/YVTN_repeat-like_dom_sf"/>
</dbReference>
<evidence type="ECO:0000259" key="7">
    <source>
        <dbReference type="Pfam" id="PF03178"/>
    </source>
</evidence>